<reference evidence="3" key="1">
    <citation type="journal article" date="2019" name="Int. J. Syst. Evol. Microbiol.">
        <title>The Global Catalogue of Microorganisms (GCM) 10K type strain sequencing project: providing services to taxonomists for standard genome sequencing and annotation.</title>
        <authorList>
            <consortium name="The Broad Institute Genomics Platform"/>
            <consortium name="The Broad Institute Genome Sequencing Center for Infectious Disease"/>
            <person name="Wu L."/>
            <person name="Ma J."/>
        </authorList>
    </citation>
    <scope>NUCLEOTIDE SEQUENCE [LARGE SCALE GENOMIC DNA]</scope>
    <source>
        <strain evidence="3">NBRC 102030</strain>
    </source>
</reference>
<evidence type="ECO:0000256" key="1">
    <source>
        <dbReference type="SAM" id="Phobius"/>
    </source>
</evidence>
<keyword evidence="1" id="KW-0812">Transmembrane</keyword>
<accession>A0ABQ6J6Q2</accession>
<keyword evidence="1" id="KW-1133">Transmembrane helix</keyword>
<feature type="transmembrane region" description="Helical" evidence="1">
    <location>
        <begin position="18"/>
        <end position="34"/>
    </location>
</feature>
<dbReference type="RefSeq" id="WP_220774539.1">
    <property type="nucleotide sequence ID" value="NZ_BPFC01000132.1"/>
</dbReference>
<evidence type="ECO:0000313" key="3">
    <source>
        <dbReference type="Proteomes" id="UP001157046"/>
    </source>
</evidence>
<dbReference type="Proteomes" id="UP001157046">
    <property type="component" value="Unassembled WGS sequence"/>
</dbReference>
<dbReference type="InterPro" id="IPR009883">
    <property type="entry name" value="YgfX"/>
</dbReference>
<dbReference type="Pfam" id="PF07254">
    <property type="entry name" value="Cpta_toxin"/>
    <property type="match status" value="1"/>
</dbReference>
<feature type="transmembrane region" description="Helical" evidence="1">
    <location>
        <begin position="40"/>
        <end position="62"/>
    </location>
</feature>
<keyword evidence="1" id="KW-0472">Membrane</keyword>
<protein>
    <submittedName>
        <fullName evidence="2">DUF1434 domain-containing protein</fullName>
    </submittedName>
</protein>
<sequence length="146" mass="17026">MADQHPSFSVKASLDQRLSLVVFVCVCSSAFLLWPQSDTIALSLLKYFFIALVCIFLLSQLWRLQHWRLDFMLNDKGEGRLSTGKHFKVLKRTWVTPFVCLIYIEADAEQRLLMVWADMLVDTDYRHLCRLLLRAKIQQTKSSSKI</sequence>
<evidence type="ECO:0000313" key="2">
    <source>
        <dbReference type="EMBL" id="GMA82924.1"/>
    </source>
</evidence>
<keyword evidence="3" id="KW-1185">Reference proteome</keyword>
<comment type="caution">
    <text evidence="2">The sequence shown here is derived from an EMBL/GenBank/DDBJ whole genome shotgun (WGS) entry which is preliminary data.</text>
</comment>
<name>A0ABQ6J6Q2_9GAMM</name>
<dbReference type="EMBL" id="BSUY01000001">
    <property type="protein sequence ID" value="GMA82924.1"/>
    <property type="molecule type" value="Genomic_DNA"/>
</dbReference>
<gene>
    <name evidence="2" type="ORF">GCM10025855_24570</name>
</gene>
<proteinExistence type="predicted"/>
<organism evidence="2 3">
    <name type="scientific">Shewanella glacialipiscicola</name>
    <dbReference type="NCBI Taxonomy" id="614069"/>
    <lineage>
        <taxon>Bacteria</taxon>
        <taxon>Pseudomonadati</taxon>
        <taxon>Pseudomonadota</taxon>
        <taxon>Gammaproteobacteria</taxon>
        <taxon>Alteromonadales</taxon>
        <taxon>Shewanellaceae</taxon>
        <taxon>Shewanella</taxon>
    </lineage>
</organism>